<dbReference type="EMBL" id="LAZR01064101">
    <property type="protein sequence ID" value="KKK58196.1"/>
    <property type="molecule type" value="Genomic_DNA"/>
</dbReference>
<gene>
    <name evidence="1" type="ORF">LCGC14_3046860</name>
</gene>
<accession>A0A0F8ZDS9</accession>
<organism evidence="1">
    <name type="scientific">marine sediment metagenome</name>
    <dbReference type="NCBI Taxonomy" id="412755"/>
    <lineage>
        <taxon>unclassified sequences</taxon>
        <taxon>metagenomes</taxon>
        <taxon>ecological metagenomes</taxon>
    </lineage>
</organism>
<evidence type="ECO:0000313" key="1">
    <source>
        <dbReference type="EMBL" id="KKK58196.1"/>
    </source>
</evidence>
<comment type="caution">
    <text evidence="1">The sequence shown here is derived from an EMBL/GenBank/DDBJ whole genome shotgun (WGS) entry which is preliminary data.</text>
</comment>
<dbReference type="AlphaFoldDB" id="A0A0F8ZDS9"/>
<name>A0A0F8ZDS9_9ZZZZ</name>
<proteinExistence type="predicted"/>
<reference evidence="1" key="1">
    <citation type="journal article" date="2015" name="Nature">
        <title>Complex archaea that bridge the gap between prokaryotes and eukaryotes.</title>
        <authorList>
            <person name="Spang A."/>
            <person name="Saw J.H."/>
            <person name="Jorgensen S.L."/>
            <person name="Zaremba-Niedzwiedzka K."/>
            <person name="Martijn J."/>
            <person name="Lind A.E."/>
            <person name="van Eijk R."/>
            <person name="Schleper C."/>
            <person name="Guy L."/>
            <person name="Ettema T.J."/>
        </authorList>
    </citation>
    <scope>NUCLEOTIDE SEQUENCE</scope>
</reference>
<sequence>TRAFNYLIIKLMLNKSIKFLIENKLVAVLLLVLFVGWGTVNAPFDWSTGPLPRDPVPVDAIPDIGENQQIVFTKWDGRSPQDIEDQTGIELSVFGRRDIFAWAASQAGNAEELDAGDWRGRKVTWWWGLGDENDPADDANFDPYLFEAHGSTTYEQGVGGVGVLGIRTLFILSYGDYVAGADGSVQCYIDGDTGGGNGKLMMLFSDGAQATGAGHGPPHIFFHVFSTPDGGDGQP</sequence>
<feature type="non-terminal residue" evidence="1">
    <location>
        <position position="1"/>
    </location>
</feature>
<protein>
    <submittedName>
        <fullName evidence="1">Uncharacterized protein</fullName>
    </submittedName>
</protein>